<gene>
    <name evidence="1" type="ORF">A1019T_00730</name>
</gene>
<accession>A0A1R4EE54</accession>
<proteinExistence type="predicted"/>
<keyword evidence="2" id="KW-1185">Reference proteome</keyword>
<sequence>MPYEFNTKEPCNKALARVPYKYETKAQLTEQGFTLVELMLSLSLGLVITSAAFQLFAHSMTTQKVQRSFSEVQDAAVFGFTAMAKEVAHANLGASNSMRQQTAGTGIVFTGSEDSSQLSLAGKPFKVGNLRGIRGIEPRLLTKSGAGPSNLIAPITSDQLTIQYRAAFDSYDCEGKRVNKGDMIIERYFTRTDNQRADKETKALAIVLACDAGSYSLNESQSANNITTDSLTIKGFGDNGVVLINRVDYFSVKLGVKLAQGLAYMPIDTYLSKRSSSQSKVPFASSYVYDAPIVAVELGIIGRGIGEVGTENDKTMKSSFTLQGAEYQIREKTPHYIRRTLQRVITLRNSRLSQ</sequence>
<name>A0A1R4EE54_9GAMM</name>
<protein>
    <submittedName>
        <fullName evidence="1">Uncharacterized protein</fullName>
    </submittedName>
</protein>
<organism evidence="1 2">
    <name type="scientific">Psychrobacter pasteurii</name>
    <dbReference type="NCBI Taxonomy" id="1945520"/>
    <lineage>
        <taxon>Bacteria</taxon>
        <taxon>Pseudomonadati</taxon>
        <taxon>Pseudomonadota</taxon>
        <taxon>Gammaproteobacteria</taxon>
        <taxon>Moraxellales</taxon>
        <taxon>Moraxellaceae</taxon>
        <taxon>Psychrobacter</taxon>
    </lineage>
</organism>
<dbReference type="RefSeq" id="WP_077448160.1">
    <property type="nucleotide sequence ID" value="NZ_FUGD01000060.1"/>
</dbReference>
<evidence type="ECO:0000313" key="2">
    <source>
        <dbReference type="Proteomes" id="UP000188169"/>
    </source>
</evidence>
<dbReference type="AlphaFoldDB" id="A0A1R4EE54"/>
<dbReference type="PROSITE" id="PS00409">
    <property type="entry name" value="PROKAR_NTER_METHYL"/>
    <property type="match status" value="1"/>
</dbReference>
<reference evidence="2" key="1">
    <citation type="submission" date="2017-02" db="EMBL/GenBank/DDBJ databases">
        <authorList>
            <person name="Mornico D."/>
        </authorList>
    </citation>
    <scope>NUCLEOTIDE SEQUENCE [LARGE SCALE GENOMIC DNA]</scope>
</reference>
<dbReference type="OrthoDB" id="6712892at2"/>
<evidence type="ECO:0000313" key="1">
    <source>
        <dbReference type="EMBL" id="SJM36763.1"/>
    </source>
</evidence>
<dbReference type="Pfam" id="PF07963">
    <property type="entry name" value="N_methyl"/>
    <property type="match status" value="1"/>
</dbReference>
<dbReference type="InterPro" id="IPR012902">
    <property type="entry name" value="N_methyl_site"/>
</dbReference>
<dbReference type="EMBL" id="FUGD01000060">
    <property type="protein sequence ID" value="SJM36763.1"/>
    <property type="molecule type" value="Genomic_DNA"/>
</dbReference>
<dbReference type="Proteomes" id="UP000188169">
    <property type="component" value="Unassembled WGS sequence"/>
</dbReference>
<dbReference type="STRING" id="1945520.A1019T_00730"/>
<dbReference type="NCBIfam" id="TIGR02532">
    <property type="entry name" value="IV_pilin_GFxxxE"/>
    <property type="match status" value="1"/>
</dbReference>